<dbReference type="InterPro" id="IPR013083">
    <property type="entry name" value="Znf_RING/FYVE/PHD"/>
</dbReference>
<dbReference type="AlphaFoldDB" id="A0A2T9Z993"/>
<dbReference type="PANTHER" id="PTHR47636:SF1">
    <property type="entry name" value="TRANSCRIPTIONAL REGULATORY PROTEIN RCO1"/>
    <property type="match status" value="1"/>
</dbReference>
<feature type="region of interest" description="Disordered" evidence="5">
    <location>
        <begin position="289"/>
        <end position="308"/>
    </location>
</feature>
<name>A0A2T9Z993_9FUNG</name>
<dbReference type="OrthoDB" id="5876363at2759"/>
<evidence type="ECO:0000313" key="8">
    <source>
        <dbReference type="Proteomes" id="UP000245609"/>
    </source>
</evidence>
<organism evidence="7 8">
    <name type="scientific">Smittium megazygosporum</name>
    <dbReference type="NCBI Taxonomy" id="133381"/>
    <lineage>
        <taxon>Eukaryota</taxon>
        <taxon>Fungi</taxon>
        <taxon>Fungi incertae sedis</taxon>
        <taxon>Zoopagomycota</taxon>
        <taxon>Kickxellomycotina</taxon>
        <taxon>Harpellomycetes</taxon>
        <taxon>Harpellales</taxon>
        <taxon>Legeriomycetaceae</taxon>
        <taxon>Smittium</taxon>
    </lineage>
</organism>
<dbReference type="CDD" id="cd15534">
    <property type="entry name" value="PHD2_PHF12_Rco1"/>
    <property type="match status" value="1"/>
</dbReference>
<evidence type="ECO:0000256" key="4">
    <source>
        <dbReference type="PROSITE-ProRule" id="PRU00146"/>
    </source>
</evidence>
<feature type="domain" description="PHD-type" evidence="6">
    <location>
        <begin position="416"/>
        <end position="466"/>
    </location>
</feature>
<evidence type="ECO:0000313" key="7">
    <source>
        <dbReference type="EMBL" id="PVV01122.1"/>
    </source>
</evidence>
<sequence>MNSLINKYSKNTKNLDISNKNFLWKATKLILNGQDSFQESDCGPLVIENSGKFDDVKNLEQQISNLIYPQNWGKVHDIKIFTSDDPQTIISLPDIEPSTKKDQKTVVEENLLHTQNFDNKNNHETNNIVDLKNENTAVKRSNRIKKQTERFSPSFKGSFQGHDINNSSVIKNSSGPKSPLKESMRNKKASITLNSSFSSVDNLKHRPSTVLNQNRLMPDSTGTSVSKESDLFDSYCFLYTEHKTGFIYETRPNSKSGLVNDSFLKIDLMPDVPLSSILVNNVKKSLLVDSRPNQKPHTNSNNVSIPSSPNYDLVHPCSPSFISKHNKRSEIQKNTYGHSSRGSVINIDNSRRLHPDIAKLSSSNSLNMDSINTSSDNVFIDRLGINNKRLKADFEIKSEPDYIIKATEGLYKGRSNDYCDSCNQTGKFICCDACPRVFHFLCADPPIDEKKAKELDHWFCAKCLYSRTRRHPDPEISNSIMGPLFEKLEGCNPKAFSVPHQIKTEFSGIKLGNNGEYELSNRGKVIKGYANLDRDYSILVDNAGKLIFCFRCDKTALHGSMIKCDYCSLSWHLDCLFPYNTIPPVAGQKWMCPNHQSNKLPSRKFRNEIIVDQSFYPFSSPNNGNIEILEDQTFFNQLPPVDDPQLKFKVPQKSIEESFLKISSQRHVYIKSLSLALFFLNMDASNIKKSKMSKFEWLQSVISFQQQVARYLLKNGYLESSEYDSLDSESLLDPESQPTLGLGISQDEDLDQSSDTEISAEETNLGIATKSSDLQKKREELEDPLVMFAVSAIKLLLPEENASESKEFDDSSISNFNSLLSVLSKNLNIVSGNLGKNTLINEQLINGPNNEEENCKVATSHINKNELETGSSRNNEFPSSEEDVKSSNEI</sequence>
<feature type="region of interest" description="Disordered" evidence="5">
    <location>
        <begin position="728"/>
        <end position="758"/>
    </location>
</feature>
<dbReference type="PROSITE" id="PS50016">
    <property type="entry name" value="ZF_PHD_2"/>
    <property type="match status" value="1"/>
</dbReference>
<evidence type="ECO:0000256" key="1">
    <source>
        <dbReference type="ARBA" id="ARBA00022723"/>
    </source>
</evidence>
<dbReference type="GO" id="GO:0008270">
    <property type="term" value="F:zinc ion binding"/>
    <property type="evidence" value="ECO:0007669"/>
    <property type="project" value="UniProtKB-KW"/>
</dbReference>
<dbReference type="SUPFAM" id="SSF57903">
    <property type="entry name" value="FYVE/PHD zinc finger"/>
    <property type="match status" value="2"/>
</dbReference>
<comment type="caution">
    <text evidence="7">The sequence shown here is derived from an EMBL/GenBank/DDBJ whole genome shotgun (WGS) entry which is preliminary data.</text>
</comment>
<evidence type="ECO:0000256" key="5">
    <source>
        <dbReference type="SAM" id="MobiDB-lite"/>
    </source>
</evidence>
<dbReference type="EMBL" id="MBFS01001349">
    <property type="protein sequence ID" value="PVV01122.1"/>
    <property type="molecule type" value="Genomic_DNA"/>
</dbReference>
<feature type="region of interest" description="Disordered" evidence="5">
    <location>
        <begin position="155"/>
        <end position="185"/>
    </location>
</feature>
<dbReference type="InterPro" id="IPR001965">
    <property type="entry name" value="Znf_PHD"/>
</dbReference>
<dbReference type="CDD" id="cd15535">
    <property type="entry name" value="PHD1_Rco1"/>
    <property type="match status" value="1"/>
</dbReference>
<evidence type="ECO:0000256" key="3">
    <source>
        <dbReference type="ARBA" id="ARBA00022833"/>
    </source>
</evidence>
<feature type="compositionally biased region" description="Polar residues" evidence="5">
    <location>
        <begin position="868"/>
        <end position="878"/>
    </location>
</feature>
<dbReference type="Proteomes" id="UP000245609">
    <property type="component" value="Unassembled WGS sequence"/>
</dbReference>
<feature type="compositionally biased region" description="Low complexity" evidence="5">
    <location>
        <begin position="299"/>
        <end position="308"/>
    </location>
</feature>
<feature type="compositionally biased region" description="Acidic residues" evidence="5">
    <location>
        <begin position="746"/>
        <end position="758"/>
    </location>
</feature>
<dbReference type="Gene3D" id="3.30.40.10">
    <property type="entry name" value="Zinc/RING finger domain, C3HC4 (zinc finger)"/>
    <property type="match status" value="2"/>
</dbReference>
<dbReference type="STRING" id="133381.A0A2T9Z993"/>
<accession>A0A2T9Z993</accession>
<dbReference type="Pfam" id="PF00628">
    <property type="entry name" value="PHD"/>
    <property type="match status" value="2"/>
</dbReference>
<keyword evidence="2 4" id="KW-0863">Zinc-finger</keyword>
<reference evidence="7 8" key="1">
    <citation type="journal article" date="2018" name="MBio">
        <title>Comparative Genomics Reveals the Core Gene Toolbox for the Fungus-Insect Symbiosis.</title>
        <authorList>
            <person name="Wang Y."/>
            <person name="Stata M."/>
            <person name="Wang W."/>
            <person name="Stajich J.E."/>
            <person name="White M.M."/>
            <person name="Moncalvo J.M."/>
        </authorList>
    </citation>
    <scope>NUCLEOTIDE SEQUENCE [LARGE SCALE GENOMIC DNA]</scope>
    <source>
        <strain evidence="7 8">SC-DP-2</strain>
    </source>
</reference>
<dbReference type="InterPro" id="IPR052819">
    <property type="entry name" value="Chromatin_regulatory_protein"/>
</dbReference>
<dbReference type="GO" id="GO:0032221">
    <property type="term" value="C:Rpd3S complex"/>
    <property type="evidence" value="ECO:0007669"/>
    <property type="project" value="TreeGrafter"/>
</dbReference>
<dbReference type="PROSITE" id="PS01359">
    <property type="entry name" value="ZF_PHD_1"/>
    <property type="match status" value="1"/>
</dbReference>
<dbReference type="InterPro" id="IPR011011">
    <property type="entry name" value="Znf_FYVE_PHD"/>
</dbReference>
<dbReference type="PANTHER" id="PTHR47636">
    <property type="entry name" value="TRANSCRIPTIONAL REGULATORY PROTEIN RCO1"/>
    <property type="match status" value="1"/>
</dbReference>
<dbReference type="InterPro" id="IPR019786">
    <property type="entry name" value="Zinc_finger_PHD-type_CS"/>
</dbReference>
<keyword evidence="1" id="KW-0479">Metal-binding</keyword>
<evidence type="ECO:0000259" key="6">
    <source>
        <dbReference type="PROSITE" id="PS50016"/>
    </source>
</evidence>
<dbReference type="SMART" id="SM00249">
    <property type="entry name" value="PHD"/>
    <property type="match status" value="2"/>
</dbReference>
<proteinExistence type="predicted"/>
<feature type="region of interest" description="Disordered" evidence="5">
    <location>
        <begin position="864"/>
        <end position="890"/>
    </location>
</feature>
<keyword evidence="8" id="KW-1185">Reference proteome</keyword>
<dbReference type="GO" id="GO:0006357">
    <property type="term" value="P:regulation of transcription by RNA polymerase II"/>
    <property type="evidence" value="ECO:0007669"/>
    <property type="project" value="TreeGrafter"/>
</dbReference>
<feature type="compositionally biased region" description="Polar residues" evidence="5">
    <location>
        <begin position="163"/>
        <end position="176"/>
    </location>
</feature>
<keyword evidence="3" id="KW-0862">Zinc</keyword>
<dbReference type="InterPro" id="IPR019787">
    <property type="entry name" value="Znf_PHD-finger"/>
</dbReference>
<protein>
    <recommendedName>
        <fullName evidence="6">PHD-type domain-containing protein</fullName>
    </recommendedName>
</protein>
<gene>
    <name evidence="7" type="ORF">BB560_004471</name>
</gene>
<evidence type="ECO:0000256" key="2">
    <source>
        <dbReference type="ARBA" id="ARBA00022771"/>
    </source>
</evidence>